<dbReference type="SUPFAM" id="SSF55729">
    <property type="entry name" value="Acyl-CoA N-acyltransferases (Nat)"/>
    <property type="match status" value="1"/>
</dbReference>
<organism evidence="2 3">
    <name type="scientific">Spirosoma endophyticum</name>
    <dbReference type="NCBI Taxonomy" id="662367"/>
    <lineage>
        <taxon>Bacteria</taxon>
        <taxon>Pseudomonadati</taxon>
        <taxon>Bacteroidota</taxon>
        <taxon>Cytophagia</taxon>
        <taxon>Cytophagales</taxon>
        <taxon>Cytophagaceae</taxon>
        <taxon>Spirosoma</taxon>
    </lineage>
</organism>
<name>A0A1I2FLA0_9BACT</name>
<dbReference type="RefSeq" id="WP_093833844.1">
    <property type="nucleotide sequence ID" value="NZ_FOLQ01000026.1"/>
</dbReference>
<dbReference type="Pfam" id="PF00583">
    <property type="entry name" value="Acetyltransf_1"/>
    <property type="match status" value="1"/>
</dbReference>
<dbReference type="PROSITE" id="PS51186">
    <property type="entry name" value="GNAT"/>
    <property type="match status" value="1"/>
</dbReference>
<reference evidence="2 3" key="1">
    <citation type="submission" date="2016-10" db="EMBL/GenBank/DDBJ databases">
        <authorList>
            <person name="de Groot N.N."/>
        </authorList>
    </citation>
    <scope>NUCLEOTIDE SEQUENCE [LARGE SCALE GENOMIC DNA]</scope>
    <source>
        <strain evidence="2 3">DSM 26130</strain>
    </source>
</reference>
<dbReference type="AlphaFoldDB" id="A0A1I2FLA0"/>
<protein>
    <submittedName>
        <fullName evidence="2">Putative acetyltransferase</fullName>
    </submittedName>
</protein>
<evidence type="ECO:0000313" key="2">
    <source>
        <dbReference type="EMBL" id="SFF05619.1"/>
    </source>
</evidence>
<dbReference type="InterPro" id="IPR000182">
    <property type="entry name" value="GNAT_dom"/>
</dbReference>
<dbReference type="Proteomes" id="UP000198598">
    <property type="component" value="Unassembled WGS sequence"/>
</dbReference>
<evidence type="ECO:0000313" key="3">
    <source>
        <dbReference type="Proteomes" id="UP000198598"/>
    </source>
</evidence>
<proteinExistence type="predicted"/>
<dbReference type="OrthoDB" id="9789605at2"/>
<gene>
    <name evidence="2" type="ORF">SAMN05216167_12643</name>
</gene>
<dbReference type="STRING" id="662367.SAMN05216167_12643"/>
<dbReference type="InterPro" id="IPR016181">
    <property type="entry name" value="Acyl_CoA_acyltransferase"/>
</dbReference>
<sequence>MVIIRKAVVEDKKAIIELHRHVARVSQGIARTEPEITEQYVDNLFCTIESQGLMLVAMDVTNQIVAGIHASKYGLLIFDHVLTGLTIAVHPDYQGKGVGKMLFRSFLEEVQQTFPEVGRIELESRASNQKSIGLYHSLGFVQEGRMKNKTRNVDGSFENSLLMAWTKPGFGYSS</sequence>
<feature type="domain" description="N-acetyltransferase" evidence="1">
    <location>
        <begin position="2"/>
        <end position="168"/>
    </location>
</feature>
<keyword evidence="3" id="KW-1185">Reference proteome</keyword>
<dbReference type="PANTHER" id="PTHR43617">
    <property type="entry name" value="L-AMINO ACID N-ACETYLTRANSFERASE"/>
    <property type="match status" value="1"/>
</dbReference>
<dbReference type="GO" id="GO:0016747">
    <property type="term" value="F:acyltransferase activity, transferring groups other than amino-acyl groups"/>
    <property type="evidence" value="ECO:0007669"/>
    <property type="project" value="InterPro"/>
</dbReference>
<dbReference type="CDD" id="cd04301">
    <property type="entry name" value="NAT_SF"/>
    <property type="match status" value="1"/>
</dbReference>
<dbReference type="EMBL" id="FOLQ01000026">
    <property type="protein sequence ID" value="SFF05619.1"/>
    <property type="molecule type" value="Genomic_DNA"/>
</dbReference>
<accession>A0A1I2FLA0</accession>
<keyword evidence="2" id="KW-0808">Transferase</keyword>
<dbReference type="InterPro" id="IPR050276">
    <property type="entry name" value="MshD_Acetyltransferase"/>
</dbReference>
<dbReference type="Gene3D" id="3.40.630.30">
    <property type="match status" value="1"/>
</dbReference>
<evidence type="ECO:0000259" key="1">
    <source>
        <dbReference type="PROSITE" id="PS51186"/>
    </source>
</evidence>